<sequence>MTYRATILGCGSSGGVPRIGTMWGACDPSNPKNRRTRCSALIERIGKPRHTTVLIDTSPDLREQLLSVRCEALDGVLYTHDHADHTHGIDDLRMVSYAMRKRIDVWLDEPTRKSLVERFGYCFEKPPGSTYPSILAAHAIEAPAPITVAGPSGSVKVTPVPQMHGDIGTLGYRVAGFAYSPDVSDIPEASVPLLENLDVWVIDALRFTAHPSHFSVKQALAWIERLKPKRAILTHMTSDLDYEALRRELPEGVEPAYDGMVVAFD</sequence>
<organism evidence="2 3">
    <name type="scientific">Hyphomicrobium album</name>
    <dbReference type="NCBI Taxonomy" id="2665159"/>
    <lineage>
        <taxon>Bacteria</taxon>
        <taxon>Pseudomonadati</taxon>
        <taxon>Pseudomonadota</taxon>
        <taxon>Alphaproteobacteria</taxon>
        <taxon>Hyphomicrobiales</taxon>
        <taxon>Hyphomicrobiaceae</taxon>
        <taxon>Hyphomicrobium</taxon>
    </lineage>
</organism>
<name>A0A6I3KEV5_9HYPH</name>
<gene>
    <name evidence="2" type="ORF">GIW81_01975</name>
</gene>
<feature type="domain" description="Metallo-beta-lactamase" evidence="1">
    <location>
        <begin position="36"/>
        <end position="235"/>
    </location>
</feature>
<dbReference type="PANTHER" id="PTHR42663:SF6">
    <property type="entry name" value="HYDROLASE C777.06C-RELATED"/>
    <property type="match status" value="1"/>
</dbReference>
<keyword evidence="2" id="KW-0378">Hydrolase</keyword>
<protein>
    <submittedName>
        <fullName evidence="2">MBL fold metallo-hydrolase</fullName>
    </submittedName>
</protein>
<dbReference type="Gene3D" id="3.60.15.10">
    <property type="entry name" value="Ribonuclease Z/Hydroxyacylglutathione hydrolase-like"/>
    <property type="match status" value="1"/>
</dbReference>
<dbReference type="SUPFAM" id="SSF56281">
    <property type="entry name" value="Metallo-hydrolase/oxidoreductase"/>
    <property type="match status" value="1"/>
</dbReference>
<proteinExistence type="predicted"/>
<dbReference type="GO" id="GO:0016787">
    <property type="term" value="F:hydrolase activity"/>
    <property type="evidence" value="ECO:0007669"/>
    <property type="project" value="UniProtKB-KW"/>
</dbReference>
<dbReference type="PANTHER" id="PTHR42663">
    <property type="entry name" value="HYDROLASE C777.06C-RELATED-RELATED"/>
    <property type="match status" value="1"/>
</dbReference>
<dbReference type="CDD" id="cd16279">
    <property type="entry name" value="metallo-hydrolase-like_MBL-fold"/>
    <property type="match status" value="1"/>
</dbReference>
<dbReference type="SMART" id="SM00849">
    <property type="entry name" value="Lactamase_B"/>
    <property type="match status" value="1"/>
</dbReference>
<dbReference type="AlphaFoldDB" id="A0A6I3KEV5"/>
<dbReference type="EMBL" id="WMBQ01000001">
    <property type="protein sequence ID" value="MTD93098.1"/>
    <property type="molecule type" value="Genomic_DNA"/>
</dbReference>
<accession>A0A6I3KEV5</accession>
<evidence type="ECO:0000313" key="2">
    <source>
        <dbReference type="EMBL" id="MTD93098.1"/>
    </source>
</evidence>
<dbReference type="InterPro" id="IPR001279">
    <property type="entry name" value="Metallo-B-lactamas"/>
</dbReference>
<dbReference type="InterPro" id="IPR036866">
    <property type="entry name" value="RibonucZ/Hydroxyglut_hydro"/>
</dbReference>
<dbReference type="Pfam" id="PF12706">
    <property type="entry name" value="Lactamase_B_2"/>
    <property type="match status" value="1"/>
</dbReference>
<keyword evidence="3" id="KW-1185">Reference proteome</keyword>
<reference evidence="2 3" key="1">
    <citation type="submission" date="2019-11" db="EMBL/GenBank/DDBJ databases">
        <title>Identification of a novel strain.</title>
        <authorList>
            <person name="Xu Q."/>
            <person name="Wang G."/>
        </authorList>
    </citation>
    <scope>NUCLEOTIDE SEQUENCE [LARGE SCALE GENOMIC DNA]</scope>
    <source>
        <strain evidence="3">xq</strain>
    </source>
</reference>
<dbReference type="Proteomes" id="UP000440694">
    <property type="component" value="Unassembled WGS sequence"/>
</dbReference>
<dbReference type="RefSeq" id="WP_154737669.1">
    <property type="nucleotide sequence ID" value="NZ_WMBQ01000001.1"/>
</dbReference>
<evidence type="ECO:0000259" key="1">
    <source>
        <dbReference type="SMART" id="SM00849"/>
    </source>
</evidence>
<comment type="caution">
    <text evidence="2">The sequence shown here is derived from an EMBL/GenBank/DDBJ whole genome shotgun (WGS) entry which is preliminary data.</text>
</comment>
<evidence type="ECO:0000313" key="3">
    <source>
        <dbReference type="Proteomes" id="UP000440694"/>
    </source>
</evidence>